<evidence type="ECO:0000256" key="8">
    <source>
        <dbReference type="ARBA" id="ARBA00023136"/>
    </source>
</evidence>
<proteinExistence type="inferred from homology"/>
<keyword evidence="7 9" id="KW-0496">Mitochondrion</keyword>
<evidence type="ECO:0000313" key="10">
    <source>
        <dbReference type="EMBL" id="PIO73781.1"/>
    </source>
</evidence>
<evidence type="ECO:0000256" key="2">
    <source>
        <dbReference type="ARBA" id="ARBA00006416"/>
    </source>
</evidence>
<comment type="caution">
    <text evidence="9">Lacks conserved residue(s) required for the propagation of feature annotation.</text>
</comment>
<keyword evidence="11" id="KW-1185">Reference proteome</keyword>
<comment type="subcellular location">
    <subcellularLocation>
        <location evidence="1 9">Mitochondrion inner membrane</location>
        <topology evidence="1 9">Multi-pass membrane protein</topology>
    </subcellularLocation>
</comment>
<dbReference type="AlphaFoldDB" id="A0A2G9UU66"/>
<keyword evidence="4 9" id="KW-0812">Transmembrane</keyword>
<evidence type="ECO:0000256" key="1">
    <source>
        <dbReference type="ARBA" id="ARBA00004448"/>
    </source>
</evidence>
<evidence type="ECO:0000256" key="5">
    <source>
        <dbReference type="ARBA" id="ARBA00022792"/>
    </source>
</evidence>
<evidence type="ECO:0000313" key="11">
    <source>
        <dbReference type="Proteomes" id="UP000230423"/>
    </source>
</evidence>
<comment type="function">
    <text evidence="9">Mediates the uptake of pyruvate into mitochondria.</text>
</comment>
<keyword evidence="8 9" id="KW-0472">Membrane</keyword>
<sequence>LLQNAALCATGAVWARYSFVIIPVNYTLASVNIFLMCVGFTQLCRIANYRRSHPDAAQSASGSFFKGH</sequence>
<dbReference type="Pfam" id="PF03650">
    <property type="entry name" value="MPC"/>
    <property type="match status" value="1"/>
</dbReference>
<organism evidence="10 11">
    <name type="scientific">Teladorsagia circumcincta</name>
    <name type="common">Brown stomach worm</name>
    <name type="synonym">Ostertagia circumcincta</name>
    <dbReference type="NCBI Taxonomy" id="45464"/>
    <lineage>
        <taxon>Eukaryota</taxon>
        <taxon>Metazoa</taxon>
        <taxon>Ecdysozoa</taxon>
        <taxon>Nematoda</taxon>
        <taxon>Chromadorea</taxon>
        <taxon>Rhabditida</taxon>
        <taxon>Rhabditina</taxon>
        <taxon>Rhabditomorpha</taxon>
        <taxon>Strongyloidea</taxon>
        <taxon>Trichostrongylidae</taxon>
        <taxon>Teladorsagia</taxon>
    </lineage>
</organism>
<evidence type="ECO:0000256" key="6">
    <source>
        <dbReference type="ARBA" id="ARBA00022989"/>
    </source>
</evidence>
<keyword evidence="3 9" id="KW-0813">Transport</keyword>
<name>A0A2G9UU66_TELCI</name>
<reference evidence="10 11" key="1">
    <citation type="submission" date="2015-09" db="EMBL/GenBank/DDBJ databases">
        <title>Draft genome of the parasitic nematode Teladorsagia circumcincta isolate WARC Sus (inbred).</title>
        <authorList>
            <person name="Mitreva M."/>
        </authorList>
    </citation>
    <scope>NUCLEOTIDE SEQUENCE [LARGE SCALE GENOMIC DNA]</scope>
    <source>
        <strain evidence="10 11">S</strain>
    </source>
</reference>
<dbReference type="EMBL" id="KZ345387">
    <property type="protein sequence ID" value="PIO73781.1"/>
    <property type="molecule type" value="Genomic_DNA"/>
</dbReference>
<protein>
    <recommendedName>
        <fullName evidence="9">Mitochondrial pyruvate carrier</fullName>
    </recommendedName>
</protein>
<keyword evidence="6 9" id="KW-1133">Transmembrane helix</keyword>
<feature type="transmembrane region" description="Helical" evidence="9">
    <location>
        <begin position="20"/>
        <end position="41"/>
    </location>
</feature>
<feature type="non-terminal residue" evidence="10">
    <location>
        <position position="1"/>
    </location>
</feature>
<dbReference type="GO" id="GO:0005743">
    <property type="term" value="C:mitochondrial inner membrane"/>
    <property type="evidence" value="ECO:0007669"/>
    <property type="project" value="UniProtKB-SubCell"/>
</dbReference>
<evidence type="ECO:0000256" key="4">
    <source>
        <dbReference type="ARBA" id="ARBA00022692"/>
    </source>
</evidence>
<evidence type="ECO:0000256" key="7">
    <source>
        <dbReference type="ARBA" id="ARBA00023128"/>
    </source>
</evidence>
<evidence type="ECO:0000256" key="3">
    <source>
        <dbReference type="ARBA" id="ARBA00022448"/>
    </source>
</evidence>
<evidence type="ECO:0000256" key="9">
    <source>
        <dbReference type="RuleBase" id="RU363100"/>
    </source>
</evidence>
<dbReference type="OrthoDB" id="869189at2759"/>
<accession>A0A2G9UU66</accession>
<dbReference type="GO" id="GO:0006850">
    <property type="term" value="P:pyruvate import into mitochondria"/>
    <property type="evidence" value="ECO:0007669"/>
    <property type="project" value="InterPro"/>
</dbReference>
<comment type="similarity">
    <text evidence="2 9">Belongs to the mitochondrial pyruvate carrier (MPC) (TC 2.A.105) family.</text>
</comment>
<keyword evidence="5 9" id="KW-0999">Mitochondrion inner membrane</keyword>
<dbReference type="InterPro" id="IPR005336">
    <property type="entry name" value="MPC"/>
</dbReference>
<gene>
    <name evidence="10" type="ORF">TELCIR_04233</name>
</gene>
<dbReference type="Proteomes" id="UP000230423">
    <property type="component" value="Unassembled WGS sequence"/>
</dbReference>